<evidence type="ECO:0000313" key="2">
    <source>
        <dbReference type="EMBL" id="AYD47546.1"/>
    </source>
</evidence>
<dbReference type="OrthoDB" id="1454369at2"/>
<accession>A0A386HPP2</accession>
<reference evidence="2 3" key="1">
    <citation type="submission" date="2018-09" db="EMBL/GenBank/DDBJ databases">
        <title>Arachidicoccus sp. nov., a bacterium isolated from soil.</title>
        <authorList>
            <person name="Weon H.-Y."/>
            <person name="Kwon S.-W."/>
            <person name="Lee S.A."/>
        </authorList>
    </citation>
    <scope>NUCLEOTIDE SEQUENCE [LARGE SCALE GENOMIC DNA]</scope>
    <source>
        <strain evidence="2 3">KIS59-12</strain>
    </source>
</reference>
<evidence type="ECO:0000256" key="1">
    <source>
        <dbReference type="SAM" id="Phobius"/>
    </source>
</evidence>
<dbReference type="KEGG" id="ark:D6B99_07985"/>
<keyword evidence="3" id="KW-1185">Reference proteome</keyword>
<dbReference type="EMBL" id="CP032489">
    <property type="protein sequence ID" value="AYD47546.1"/>
    <property type="molecule type" value="Genomic_DNA"/>
</dbReference>
<keyword evidence="1" id="KW-0472">Membrane</keyword>
<dbReference type="AlphaFoldDB" id="A0A386HPP2"/>
<dbReference type="Proteomes" id="UP000266118">
    <property type="component" value="Chromosome"/>
</dbReference>
<evidence type="ECO:0000313" key="3">
    <source>
        <dbReference type="Proteomes" id="UP000266118"/>
    </source>
</evidence>
<sequence length="254" mass="29724">MEVHHHPDLHHKKKNFKEYFLEFIMIFLAVIMGFIAENIREDISQHQRAKSFAASMIDDLKADTSQIISYNKYYTIASDNIDSFMNLVTANDLKNIPTGKLYWYGLWGGARHIFIPDDATFQQMKSSGSLSFYKPEIATNVEKYDRLCRSLLAIDDMNRDVYTDVRKTRAQIFEFKYNEMANDIAQKNGFSPNQARIDSFINTNPPLLSYDKTLFNEYAELVRSRFIRIYNVAYSDSLLKQANIVLRELQNEYK</sequence>
<keyword evidence="1" id="KW-1133">Transmembrane helix</keyword>
<name>A0A386HPP2_9BACT</name>
<feature type="transmembrane region" description="Helical" evidence="1">
    <location>
        <begin position="19"/>
        <end position="36"/>
    </location>
</feature>
<keyword evidence="1" id="KW-0812">Transmembrane</keyword>
<protein>
    <submittedName>
        <fullName evidence="2">Uncharacterized protein</fullName>
    </submittedName>
</protein>
<dbReference type="RefSeq" id="WP_119986785.1">
    <property type="nucleotide sequence ID" value="NZ_CP032489.1"/>
</dbReference>
<gene>
    <name evidence="2" type="ORF">D6B99_07985</name>
</gene>
<proteinExistence type="predicted"/>
<organism evidence="2 3">
    <name type="scientific">Arachidicoccus soli</name>
    <dbReference type="NCBI Taxonomy" id="2341117"/>
    <lineage>
        <taxon>Bacteria</taxon>
        <taxon>Pseudomonadati</taxon>
        <taxon>Bacteroidota</taxon>
        <taxon>Chitinophagia</taxon>
        <taxon>Chitinophagales</taxon>
        <taxon>Chitinophagaceae</taxon>
        <taxon>Arachidicoccus</taxon>
    </lineage>
</organism>